<evidence type="ECO:0000256" key="1">
    <source>
        <dbReference type="ARBA" id="ARBA00004123"/>
    </source>
</evidence>
<evidence type="ECO:0000256" key="5">
    <source>
        <dbReference type="ARBA" id="ARBA00023242"/>
    </source>
</evidence>
<name>B0XL97_CULQU</name>
<sequence length="366" mass="41912">MIFNDILKFAIGSRHPEQHDDDGDGRQLPGPRAVREVRKALQGANRSQIDKALEQLARGRNDPEWHRKWEVMVRILDKEICQGAAIINAYLAIVESGFRSAELQVREQSFDCWKVLTFIFAKYSQINSPKRVKLICIPLKSSKSKTEMIARRKFEIWWFMVNQLGEELEKFADAVFEPFIYFCFGPSFKTPLCYYFDDSYQEYGTPGKFFDSIKQLSAIALIHMLGPADKVTESLLQQSNGCAASFNLLIPLKPIPARLVSEKLKLLFNSCLECTVLLAQMKDKPYLELNRNLWRNLLARVECEESVTKPEMLAWMQENLSALVKLKQSIGRSLSLKYRTNIPIHFPVTLPLFVAGAGIDQHDMGL</sequence>
<proteinExistence type="predicted"/>
<reference evidence="9" key="2">
    <citation type="submission" date="2020-05" db="UniProtKB">
        <authorList>
            <consortium name="EnsemblMetazoa"/>
        </authorList>
    </citation>
    <scope>IDENTIFICATION</scope>
    <source>
        <strain evidence="9">JHB</strain>
    </source>
</reference>
<evidence type="ECO:0000256" key="4">
    <source>
        <dbReference type="ARBA" id="ARBA00022895"/>
    </source>
</evidence>
<keyword evidence="3" id="KW-0158">Chromosome</keyword>
<dbReference type="PANTHER" id="PTHR22928">
    <property type="entry name" value="TELOMERE-ASSOCIATED PROTEIN RIF1"/>
    <property type="match status" value="1"/>
</dbReference>
<reference evidence="8" key="1">
    <citation type="submission" date="2007-03" db="EMBL/GenBank/DDBJ databases">
        <title>Annotation of Culex pipiens quinquefasciatus.</title>
        <authorList>
            <consortium name="The Broad Institute Genome Sequencing Platform"/>
            <person name="Atkinson P.W."/>
            <person name="Hemingway J."/>
            <person name="Christensen B.M."/>
            <person name="Higgs S."/>
            <person name="Kodira C."/>
            <person name="Hannick L."/>
            <person name="Megy K."/>
            <person name="O'Leary S."/>
            <person name="Pearson M."/>
            <person name="Haas B.J."/>
            <person name="Mauceli E."/>
            <person name="Wortman J.R."/>
            <person name="Lee N.H."/>
            <person name="Guigo R."/>
            <person name="Stanke M."/>
            <person name="Alvarado L."/>
            <person name="Amedeo P."/>
            <person name="Antoine C.H."/>
            <person name="Arensburger P."/>
            <person name="Bidwell S.L."/>
            <person name="Crawford M."/>
            <person name="Camaro F."/>
            <person name="Devon K."/>
            <person name="Engels R."/>
            <person name="Hammond M."/>
            <person name="Howarth C."/>
            <person name="Koehrsen M."/>
            <person name="Lawson D."/>
            <person name="Montgomery P."/>
            <person name="Nene V."/>
            <person name="Nusbaum C."/>
            <person name="Puiu D."/>
            <person name="Romero-Severson J."/>
            <person name="Severson D.W."/>
            <person name="Shumway M."/>
            <person name="Sisk P."/>
            <person name="Stolte C."/>
            <person name="Zeng Q."/>
            <person name="Eisenstadt E."/>
            <person name="Fraser-Liggett C."/>
            <person name="Strausberg R."/>
            <person name="Galagan J."/>
            <person name="Birren B."/>
            <person name="Collins F.H."/>
        </authorList>
    </citation>
    <scope>NUCLEOTIDE SEQUENCE [LARGE SCALE GENOMIC DNA]</scope>
    <source>
        <strain evidence="8">JHB</strain>
    </source>
</reference>
<keyword evidence="5" id="KW-0539">Nucleus</keyword>
<dbReference type="eggNOG" id="ENOG502QV6C">
    <property type="taxonomic scope" value="Eukaryota"/>
</dbReference>
<dbReference type="PANTHER" id="PTHR22928:SF3">
    <property type="entry name" value="TELOMERE-ASSOCIATED PROTEIN RIF1"/>
    <property type="match status" value="1"/>
</dbReference>
<dbReference type="InterPro" id="IPR022031">
    <property type="entry name" value="Rif1_N"/>
</dbReference>
<dbReference type="GO" id="GO:0000723">
    <property type="term" value="P:telomere maintenance"/>
    <property type="evidence" value="ECO:0007669"/>
    <property type="project" value="TreeGrafter"/>
</dbReference>
<protein>
    <recommendedName>
        <fullName evidence="7">Telomere-associated protein Rif1 N-terminal domain-containing protein</fullName>
    </recommendedName>
</protein>
<dbReference type="VEuPathDB" id="VectorBase:CQUJHB005800"/>
<dbReference type="OrthoDB" id="5399929at2759"/>
<keyword evidence="4" id="KW-0779">Telomere</keyword>
<evidence type="ECO:0000256" key="2">
    <source>
        <dbReference type="ARBA" id="ARBA00004574"/>
    </source>
</evidence>
<keyword evidence="6" id="KW-0131">Cell cycle</keyword>
<keyword evidence="10" id="KW-1185">Reference proteome</keyword>
<dbReference type="STRING" id="7176.B0XL97"/>
<evidence type="ECO:0000256" key="6">
    <source>
        <dbReference type="ARBA" id="ARBA00023306"/>
    </source>
</evidence>
<feature type="domain" description="Telomere-associated protein Rif1 N-terminal" evidence="7">
    <location>
        <begin position="53"/>
        <end position="170"/>
    </location>
</feature>
<evidence type="ECO:0000313" key="10">
    <source>
        <dbReference type="Proteomes" id="UP000002320"/>
    </source>
</evidence>
<accession>B0XL97</accession>
<dbReference type="Pfam" id="PF12231">
    <property type="entry name" value="Rif1_N"/>
    <property type="match status" value="1"/>
</dbReference>
<dbReference type="EnsemblMetazoa" id="CPIJ020224-RA">
    <property type="protein sequence ID" value="CPIJ020224-PA"/>
    <property type="gene ID" value="CPIJ020224"/>
</dbReference>
<evidence type="ECO:0000259" key="7">
    <source>
        <dbReference type="Pfam" id="PF12231"/>
    </source>
</evidence>
<dbReference type="HOGENOM" id="CLU_757054_0_0_1"/>
<evidence type="ECO:0000313" key="9">
    <source>
        <dbReference type="EnsemblMetazoa" id="CPIJ020224-PA"/>
    </source>
</evidence>
<evidence type="ECO:0000256" key="3">
    <source>
        <dbReference type="ARBA" id="ARBA00022454"/>
    </source>
</evidence>
<evidence type="ECO:0000313" key="8">
    <source>
        <dbReference type="EMBL" id="EDS33749.1"/>
    </source>
</evidence>
<comment type="subcellular location">
    <subcellularLocation>
        <location evidence="2">Chromosome</location>
        <location evidence="2">Telomere</location>
    </subcellularLocation>
    <subcellularLocation>
        <location evidence="1">Nucleus</location>
    </subcellularLocation>
</comment>
<dbReference type="AlphaFoldDB" id="B0XL97"/>
<dbReference type="Proteomes" id="UP000002320">
    <property type="component" value="Unassembled WGS sequence"/>
</dbReference>
<dbReference type="KEGG" id="cqu:CpipJ_CPIJ020224"/>
<gene>
    <name evidence="9" type="primary">6054519</name>
    <name evidence="8" type="ORF">CpipJ_CPIJ020224</name>
</gene>
<dbReference type="InParanoid" id="B0XL97"/>
<dbReference type="GO" id="GO:0005634">
    <property type="term" value="C:nucleus"/>
    <property type="evidence" value="ECO:0007669"/>
    <property type="project" value="UniProtKB-SubCell"/>
</dbReference>
<dbReference type="VEuPathDB" id="VectorBase:CPIJ020224"/>
<dbReference type="GO" id="GO:0140445">
    <property type="term" value="C:chromosome, telomeric repeat region"/>
    <property type="evidence" value="ECO:0007669"/>
    <property type="project" value="TreeGrafter"/>
</dbReference>
<organism>
    <name type="scientific">Culex quinquefasciatus</name>
    <name type="common">Southern house mosquito</name>
    <name type="synonym">Culex pungens</name>
    <dbReference type="NCBI Taxonomy" id="7176"/>
    <lineage>
        <taxon>Eukaryota</taxon>
        <taxon>Metazoa</taxon>
        <taxon>Ecdysozoa</taxon>
        <taxon>Arthropoda</taxon>
        <taxon>Hexapoda</taxon>
        <taxon>Insecta</taxon>
        <taxon>Pterygota</taxon>
        <taxon>Neoptera</taxon>
        <taxon>Endopterygota</taxon>
        <taxon>Diptera</taxon>
        <taxon>Nematocera</taxon>
        <taxon>Culicoidea</taxon>
        <taxon>Culicidae</taxon>
        <taxon>Culicinae</taxon>
        <taxon>Culicini</taxon>
        <taxon>Culex</taxon>
        <taxon>Culex</taxon>
    </lineage>
</organism>
<dbReference type="EMBL" id="DS234369">
    <property type="protein sequence ID" value="EDS33749.1"/>
    <property type="molecule type" value="Genomic_DNA"/>
</dbReference>